<dbReference type="Proteomes" id="UP001390339">
    <property type="component" value="Unassembled WGS sequence"/>
</dbReference>
<comment type="caution">
    <text evidence="1">The sequence shown here is derived from an EMBL/GenBank/DDBJ whole genome shotgun (WGS) entry which is preliminary data.</text>
</comment>
<dbReference type="SUPFAM" id="SSF63829">
    <property type="entry name" value="Calcium-dependent phosphotriesterase"/>
    <property type="match status" value="1"/>
</dbReference>
<sequence length="372" mass="39388">MVSHPKLAHVVTGLLASPFLSCVVAATIAATCSTALPRELQYSVTRLFEFPDTTFVENIAIRRNGHILMTTFDRGRVYSIDPSETPSPQARLAATLPDANAVTGIVETAPDVFIVTGGELNQRAMRFDPQSLRAFRLDFTSGELPAVVKTVARMPEELGLTMLNGMTAIPTSEYRGVVLAADSEKGRIVRIDTGTGAVEVIIQDDMLGPGTGAWIPLGVNGIRVSQSSTDSAHNGAAHLYFTNSARHMIGRIPIDTGGHMLGAVEHVASTSHHQFPDDLAVESETGVSYLAVHPDLVLGVTSDGVQDILVQGLLEPSSIALDPLTSNLYVVTGGSAARERMRGRSGGTGGQLLLITPVGRGHICSARPFTST</sequence>
<proteinExistence type="predicted"/>
<dbReference type="InterPro" id="IPR052998">
    <property type="entry name" value="Hetero-Diels-Alderase-like"/>
</dbReference>
<evidence type="ECO:0000313" key="1">
    <source>
        <dbReference type="EMBL" id="KAK8868984.1"/>
    </source>
</evidence>
<evidence type="ECO:0000313" key="2">
    <source>
        <dbReference type="Proteomes" id="UP001390339"/>
    </source>
</evidence>
<dbReference type="PANTHER" id="PTHR42060:SF1">
    <property type="entry name" value="NHL REPEAT-CONTAINING PROTEIN"/>
    <property type="match status" value="1"/>
</dbReference>
<protein>
    <submittedName>
        <fullName evidence="1">NHL repeat-containing protein</fullName>
    </submittedName>
</protein>
<organism evidence="1 2">
    <name type="scientific">Apiospora arundinis</name>
    <dbReference type="NCBI Taxonomy" id="335852"/>
    <lineage>
        <taxon>Eukaryota</taxon>
        <taxon>Fungi</taxon>
        <taxon>Dikarya</taxon>
        <taxon>Ascomycota</taxon>
        <taxon>Pezizomycotina</taxon>
        <taxon>Sordariomycetes</taxon>
        <taxon>Xylariomycetidae</taxon>
        <taxon>Amphisphaeriales</taxon>
        <taxon>Apiosporaceae</taxon>
        <taxon>Apiospora</taxon>
    </lineage>
</organism>
<dbReference type="PANTHER" id="PTHR42060">
    <property type="entry name" value="NHL REPEAT-CONTAINING PROTEIN-RELATED"/>
    <property type="match status" value="1"/>
</dbReference>
<name>A0ABR2IVY7_9PEZI</name>
<keyword evidence="2" id="KW-1185">Reference proteome</keyword>
<dbReference type="InterPro" id="IPR011042">
    <property type="entry name" value="6-blade_b-propeller_TolB-like"/>
</dbReference>
<reference evidence="1 2" key="1">
    <citation type="journal article" date="2024" name="IMA Fungus">
        <title>Apiospora arundinis, a panoply of carbohydrate-active enzymes and secondary metabolites.</title>
        <authorList>
            <person name="Sorensen T."/>
            <person name="Petersen C."/>
            <person name="Muurmann A.T."/>
            <person name="Christiansen J.V."/>
            <person name="Brundto M.L."/>
            <person name="Overgaard C.K."/>
            <person name="Boysen A.T."/>
            <person name="Wollenberg R.D."/>
            <person name="Larsen T.O."/>
            <person name="Sorensen J.L."/>
            <person name="Nielsen K.L."/>
            <person name="Sondergaard T.E."/>
        </authorList>
    </citation>
    <scope>NUCLEOTIDE SEQUENCE [LARGE SCALE GENOMIC DNA]</scope>
    <source>
        <strain evidence="1 2">AAU 773</strain>
    </source>
</reference>
<gene>
    <name evidence="1" type="ORF">PGQ11_007562</name>
</gene>
<accession>A0ABR2IVY7</accession>
<dbReference type="Gene3D" id="2.120.10.30">
    <property type="entry name" value="TolB, C-terminal domain"/>
    <property type="match status" value="1"/>
</dbReference>
<dbReference type="EMBL" id="JAPCWZ010000004">
    <property type="protein sequence ID" value="KAK8868984.1"/>
    <property type="molecule type" value="Genomic_DNA"/>
</dbReference>